<name>A0ABP0D808_9PEZI</name>
<dbReference type="Proteomes" id="UP001642502">
    <property type="component" value="Unassembled WGS sequence"/>
</dbReference>
<feature type="signal peptide" evidence="1">
    <location>
        <begin position="1"/>
        <end position="20"/>
    </location>
</feature>
<dbReference type="EMBL" id="CAWUON010000004">
    <property type="protein sequence ID" value="CAK7263771.1"/>
    <property type="molecule type" value="Genomic_DNA"/>
</dbReference>
<proteinExistence type="predicted"/>
<sequence>MVKSTVLAAALAATAALAQSYTTIILTESATSTTTIVLPAWPTTWTTATPSLTGYPGIATSTGSALATATATAPATVPTAGAQSMMVLDRAAMMSMALFAILGLIAV</sequence>
<evidence type="ECO:0000313" key="3">
    <source>
        <dbReference type="Proteomes" id="UP001642502"/>
    </source>
</evidence>
<comment type="caution">
    <text evidence="2">The sequence shown here is derived from an EMBL/GenBank/DDBJ whole genome shotgun (WGS) entry which is preliminary data.</text>
</comment>
<organism evidence="2 3">
    <name type="scientific">Sporothrix epigloea</name>
    <dbReference type="NCBI Taxonomy" id="1892477"/>
    <lineage>
        <taxon>Eukaryota</taxon>
        <taxon>Fungi</taxon>
        <taxon>Dikarya</taxon>
        <taxon>Ascomycota</taxon>
        <taxon>Pezizomycotina</taxon>
        <taxon>Sordariomycetes</taxon>
        <taxon>Sordariomycetidae</taxon>
        <taxon>Ophiostomatales</taxon>
        <taxon>Ophiostomataceae</taxon>
        <taxon>Sporothrix</taxon>
    </lineage>
</organism>
<keyword evidence="1" id="KW-0732">Signal</keyword>
<evidence type="ECO:0000313" key="2">
    <source>
        <dbReference type="EMBL" id="CAK7263771.1"/>
    </source>
</evidence>
<reference evidence="2 3" key="1">
    <citation type="submission" date="2024-01" db="EMBL/GenBank/DDBJ databases">
        <authorList>
            <person name="Allen C."/>
            <person name="Tagirdzhanova G."/>
        </authorList>
    </citation>
    <scope>NUCLEOTIDE SEQUENCE [LARGE SCALE GENOMIC DNA]</scope>
    <source>
        <strain evidence="2 3">CBS 119000</strain>
    </source>
</reference>
<protein>
    <submittedName>
        <fullName evidence="2">Uncharacterized protein</fullName>
    </submittedName>
</protein>
<accession>A0ABP0D808</accession>
<evidence type="ECO:0000256" key="1">
    <source>
        <dbReference type="SAM" id="SignalP"/>
    </source>
</evidence>
<keyword evidence="3" id="KW-1185">Reference proteome</keyword>
<feature type="chain" id="PRO_5046255569" evidence="1">
    <location>
        <begin position="21"/>
        <end position="107"/>
    </location>
</feature>
<gene>
    <name evidence="2" type="ORF">SEPCBS119000_000655</name>
</gene>